<sequence>MATEHEGVCCQELEPITAKLDLINEGRHPEDAVGCIIGHPGFDAVCLDQYVLETAYYQYGQQYGEWLENRNECVGFCHSLELRMRFFGYRQLVRLCCGYLG</sequence>
<reference evidence="1" key="1">
    <citation type="submission" date="2022-11" db="EMBL/GenBank/DDBJ databases">
        <title>Centuries of genome instability and evolution in soft-shell clam transmissible cancer (bioRxiv).</title>
        <authorList>
            <person name="Hart S.F.M."/>
            <person name="Yonemitsu M.A."/>
            <person name="Giersch R.M."/>
            <person name="Beal B.F."/>
            <person name="Arriagada G."/>
            <person name="Davis B.W."/>
            <person name="Ostrander E.A."/>
            <person name="Goff S.P."/>
            <person name="Metzger M.J."/>
        </authorList>
    </citation>
    <scope>NUCLEOTIDE SEQUENCE</scope>
    <source>
        <strain evidence="1">MELC-2E11</strain>
        <tissue evidence="1">Siphon/mantle</tissue>
    </source>
</reference>
<dbReference type="EMBL" id="CP111017">
    <property type="protein sequence ID" value="WAR09067.1"/>
    <property type="molecule type" value="Genomic_DNA"/>
</dbReference>
<evidence type="ECO:0000313" key="2">
    <source>
        <dbReference type="Proteomes" id="UP001164746"/>
    </source>
</evidence>
<name>A0ABY7EGD5_MYAAR</name>
<protein>
    <submittedName>
        <fullName evidence="1">Uncharacterized protein</fullName>
    </submittedName>
</protein>
<gene>
    <name evidence="1" type="ORF">MAR_019025</name>
</gene>
<dbReference type="PANTHER" id="PTHR36981">
    <property type="entry name" value="ZGC:195170"/>
    <property type="match status" value="1"/>
</dbReference>
<dbReference type="Proteomes" id="UP001164746">
    <property type="component" value="Chromosome 6"/>
</dbReference>
<keyword evidence="2" id="KW-1185">Reference proteome</keyword>
<dbReference type="PANTHER" id="PTHR36981:SF1">
    <property type="entry name" value="P2X PURINORECEPTOR 7 INTRACELLULAR DOMAIN-CONTAINING PROTEIN"/>
    <property type="match status" value="1"/>
</dbReference>
<organism evidence="1 2">
    <name type="scientific">Mya arenaria</name>
    <name type="common">Soft-shell clam</name>
    <dbReference type="NCBI Taxonomy" id="6604"/>
    <lineage>
        <taxon>Eukaryota</taxon>
        <taxon>Metazoa</taxon>
        <taxon>Spiralia</taxon>
        <taxon>Lophotrochozoa</taxon>
        <taxon>Mollusca</taxon>
        <taxon>Bivalvia</taxon>
        <taxon>Autobranchia</taxon>
        <taxon>Heteroconchia</taxon>
        <taxon>Euheterodonta</taxon>
        <taxon>Imparidentia</taxon>
        <taxon>Neoheterodontei</taxon>
        <taxon>Myida</taxon>
        <taxon>Myoidea</taxon>
        <taxon>Myidae</taxon>
        <taxon>Mya</taxon>
    </lineage>
</organism>
<evidence type="ECO:0000313" key="1">
    <source>
        <dbReference type="EMBL" id="WAR09067.1"/>
    </source>
</evidence>
<accession>A0ABY7EGD5</accession>
<proteinExistence type="predicted"/>